<reference evidence="1" key="2">
    <citation type="journal article" date="2015" name="Data Brief">
        <title>Shoot transcriptome of the giant reed, Arundo donax.</title>
        <authorList>
            <person name="Barrero R.A."/>
            <person name="Guerrero F.D."/>
            <person name="Moolhuijzen P."/>
            <person name="Goolsby J.A."/>
            <person name="Tidwell J."/>
            <person name="Bellgard S.E."/>
            <person name="Bellgard M.I."/>
        </authorList>
    </citation>
    <scope>NUCLEOTIDE SEQUENCE</scope>
    <source>
        <tissue evidence="1">Shoot tissue taken approximately 20 cm above the soil surface</tissue>
    </source>
</reference>
<sequence>MLSSNSNTRTIAGAFQLKRLVVVLPADASPPDSTISWRWPLEAAGGGDMLPCCRDRTRDATDEILPATAQEKAW</sequence>
<evidence type="ECO:0000313" key="1">
    <source>
        <dbReference type="EMBL" id="JAE00968.1"/>
    </source>
</evidence>
<accession>A0A0A9EY57</accession>
<dbReference type="AlphaFoldDB" id="A0A0A9EY57"/>
<reference evidence="1" key="1">
    <citation type="submission" date="2014-09" db="EMBL/GenBank/DDBJ databases">
        <authorList>
            <person name="Magalhaes I.L.F."/>
            <person name="Oliveira U."/>
            <person name="Santos F.R."/>
            <person name="Vidigal T.H.D.A."/>
            <person name="Brescovit A.D."/>
            <person name="Santos A.J."/>
        </authorList>
    </citation>
    <scope>NUCLEOTIDE SEQUENCE</scope>
    <source>
        <tissue evidence="1">Shoot tissue taken approximately 20 cm above the soil surface</tissue>
    </source>
</reference>
<name>A0A0A9EY57_ARUDO</name>
<dbReference type="EMBL" id="GBRH01196928">
    <property type="protein sequence ID" value="JAE00968.1"/>
    <property type="molecule type" value="Transcribed_RNA"/>
</dbReference>
<protein>
    <submittedName>
        <fullName evidence="1">Uncharacterized protein</fullName>
    </submittedName>
</protein>
<proteinExistence type="predicted"/>
<organism evidence="1">
    <name type="scientific">Arundo donax</name>
    <name type="common">Giant reed</name>
    <name type="synonym">Donax arundinaceus</name>
    <dbReference type="NCBI Taxonomy" id="35708"/>
    <lineage>
        <taxon>Eukaryota</taxon>
        <taxon>Viridiplantae</taxon>
        <taxon>Streptophyta</taxon>
        <taxon>Embryophyta</taxon>
        <taxon>Tracheophyta</taxon>
        <taxon>Spermatophyta</taxon>
        <taxon>Magnoliopsida</taxon>
        <taxon>Liliopsida</taxon>
        <taxon>Poales</taxon>
        <taxon>Poaceae</taxon>
        <taxon>PACMAD clade</taxon>
        <taxon>Arundinoideae</taxon>
        <taxon>Arundineae</taxon>
        <taxon>Arundo</taxon>
    </lineage>
</organism>